<dbReference type="RefSeq" id="XP_024376098.1">
    <property type="nucleotide sequence ID" value="XM_024520330.2"/>
</dbReference>
<keyword evidence="3 6" id="KW-0812">Transmembrane</keyword>
<dbReference type="InterPro" id="IPR030184">
    <property type="entry name" value="WAT1-related"/>
</dbReference>
<dbReference type="Proteomes" id="UP000006727">
    <property type="component" value="Chromosome 5"/>
</dbReference>
<keyword evidence="4 6" id="KW-1133">Transmembrane helix</keyword>
<evidence type="ECO:0000256" key="5">
    <source>
        <dbReference type="ARBA" id="ARBA00023136"/>
    </source>
</evidence>
<dbReference type="PaxDb" id="3218-PP1S263_60V6.1"/>
<evidence type="ECO:0000256" key="3">
    <source>
        <dbReference type="ARBA" id="ARBA00022692"/>
    </source>
</evidence>
<feature type="domain" description="EamA" evidence="7">
    <location>
        <begin position="24"/>
        <end position="163"/>
    </location>
</feature>
<dbReference type="OMA" id="MAIFINL"/>
<dbReference type="EMBL" id="ABEU02000005">
    <property type="protein sequence ID" value="PNR53845.1"/>
    <property type="molecule type" value="Genomic_DNA"/>
</dbReference>
<evidence type="ECO:0000313" key="8">
    <source>
        <dbReference type="EMBL" id="PNR53845.1"/>
    </source>
</evidence>
<dbReference type="Gramene" id="Pp3c5_11100V3.2">
    <property type="protein sequence ID" value="Pp3c5_11100V3.2"/>
    <property type="gene ID" value="Pp3c5_11100"/>
</dbReference>
<feature type="transmembrane region" description="Helical" evidence="6">
    <location>
        <begin position="304"/>
        <end position="323"/>
    </location>
</feature>
<evidence type="ECO:0000256" key="6">
    <source>
        <dbReference type="RuleBase" id="RU363077"/>
    </source>
</evidence>
<evidence type="ECO:0000313" key="9">
    <source>
        <dbReference type="EnsemblPlants" id="Pp3c5_11100V3.1"/>
    </source>
</evidence>
<keyword evidence="10" id="KW-1185">Reference proteome</keyword>
<name>A0A2K1KJB0_PHYPA</name>
<feature type="transmembrane region" description="Helical" evidence="6">
    <location>
        <begin position="241"/>
        <end position="261"/>
    </location>
</feature>
<evidence type="ECO:0000256" key="2">
    <source>
        <dbReference type="ARBA" id="ARBA00007635"/>
    </source>
</evidence>
<comment type="subcellular location">
    <subcellularLocation>
        <location evidence="1 6">Membrane</location>
        <topology evidence="1 6">Multi-pass membrane protein</topology>
    </subcellularLocation>
</comment>
<proteinExistence type="inferred from homology"/>
<evidence type="ECO:0000256" key="1">
    <source>
        <dbReference type="ARBA" id="ARBA00004141"/>
    </source>
</evidence>
<comment type="similarity">
    <text evidence="2 6">Belongs to the drug/metabolite transporter (DMT) superfamily. Plant drug/metabolite exporter (P-DME) (TC 2.A.7.4) family.</text>
</comment>
<feature type="domain" description="EamA" evidence="7">
    <location>
        <begin position="209"/>
        <end position="347"/>
    </location>
</feature>
<keyword evidence="5 6" id="KW-0472">Membrane</keyword>
<reference evidence="8 10" key="1">
    <citation type="journal article" date="2008" name="Science">
        <title>The Physcomitrella genome reveals evolutionary insights into the conquest of land by plants.</title>
        <authorList>
            <person name="Rensing S."/>
            <person name="Lang D."/>
            <person name="Zimmer A."/>
            <person name="Terry A."/>
            <person name="Salamov A."/>
            <person name="Shapiro H."/>
            <person name="Nishiyama T."/>
            <person name="Perroud P.-F."/>
            <person name="Lindquist E."/>
            <person name="Kamisugi Y."/>
            <person name="Tanahashi T."/>
            <person name="Sakakibara K."/>
            <person name="Fujita T."/>
            <person name="Oishi K."/>
            <person name="Shin-I T."/>
            <person name="Kuroki Y."/>
            <person name="Toyoda A."/>
            <person name="Suzuki Y."/>
            <person name="Hashimoto A."/>
            <person name="Yamaguchi K."/>
            <person name="Sugano A."/>
            <person name="Kohara Y."/>
            <person name="Fujiyama A."/>
            <person name="Anterola A."/>
            <person name="Aoki S."/>
            <person name="Ashton N."/>
            <person name="Barbazuk W.B."/>
            <person name="Barker E."/>
            <person name="Bennetzen J."/>
            <person name="Bezanilla M."/>
            <person name="Blankenship R."/>
            <person name="Cho S.H."/>
            <person name="Dutcher S."/>
            <person name="Estelle M."/>
            <person name="Fawcett J.A."/>
            <person name="Gundlach H."/>
            <person name="Hanada K."/>
            <person name="Heyl A."/>
            <person name="Hicks K.A."/>
            <person name="Hugh J."/>
            <person name="Lohr M."/>
            <person name="Mayer K."/>
            <person name="Melkozernov A."/>
            <person name="Murata T."/>
            <person name="Nelson D."/>
            <person name="Pils B."/>
            <person name="Prigge M."/>
            <person name="Reiss B."/>
            <person name="Renner T."/>
            <person name="Rombauts S."/>
            <person name="Rushton P."/>
            <person name="Sanderfoot A."/>
            <person name="Schween G."/>
            <person name="Shiu S.-H."/>
            <person name="Stueber K."/>
            <person name="Theodoulou F.L."/>
            <person name="Tu H."/>
            <person name="Van de Peer Y."/>
            <person name="Verrier P.J."/>
            <person name="Waters E."/>
            <person name="Wood A."/>
            <person name="Yang L."/>
            <person name="Cove D."/>
            <person name="Cuming A."/>
            <person name="Hasebe M."/>
            <person name="Lucas S."/>
            <person name="Mishler D.B."/>
            <person name="Reski R."/>
            <person name="Grigoriev I."/>
            <person name="Quatrano R.S."/>
            <person name="Boore J.L."/>
        </authorList>
    </citation>
    <scope>NUCLEOTIDE SEQUENCE [LARGE SCALE GENOMIC DNA]</scope>
    <source>
        <strain evidence="9 10">cv. Gransden 2004</strain>
    </source>
</reference>
<dbReference type="Pfam" id="PF00892">
    <property type="entry name" value="EamA"/>
    <property type="match status" value="2"/>
</dbReference>
<dbReference type="EnsemblPlants" id="Pp3c5_11100V3.1">
    <property type="protein sequence ID" value="Pp3c5_11100V3.1"/>
    <property type="gene ID" value="Pp3c5_11100"/>
</dbReference>
<reference evidence="8 10" key="2">
    <citation type="journal article" date="2018" name="Plant J.">
        <title>The Physcomitrella patens chromosome-scale assembly reveals moss genome structure and evolution.</title>
        <authorList>
            <person name="Lang D."/>
            <person name="Ullrich K.K."/>
            <person name="Murat F."/>
            <person name="Fuchs J."/>
            <person name="Jenkins J."/>
            <person name="Haas F.B."/>
            <person name="Piednoel M."/>
            <person name="Gundlach H."/>
            <person name="Van Bel M."/>
            <person name="Meyberg R."/>
            <person name="Vives C."/>
            <person name="Morata J."/>
            <person name="Symeonidi A."/>
            <person name="Hiss M."/>
            <person name="Muchero W."/>
            <person name="Kamisugi Y."/>
            <person name="Saleh O."/>
            <person name="Blanc G."/>
            <person name="Decker E.L."/>
            <person name="van Gessel N."/>
            <person name="Grimwood J."/>
            <person name="Hayes R.D."/>
            <person name="Graham S.W."/>
            <person name="Gunter L.E."/>
            <person name="McDaniel S.F."/>
            <person name="Hoernstein S.N.W."/>
            <person name="Larsson A."/>
            <person name="Li F.W."/>
            <person name="Perroud P.F."/>
            <person name="Phillips J."/>
            <person name="Ranjan P."/>
            <person name="Rokshar D.S."/>
            <person name="Rothfels C.J."/>
            <person name="Schneider L."/>
            <person name="Shu S."/>
            <person name="Stevenson D.W."/>
            <person name="Thummler F."/>
            <person name="Tillich M."/>
            <person name="Villarreal Aguilar J.C."/>
            <person name="Widiez T."/>
            <person name="Wong G.K."/>
            <person name="Wymore A."/>
            <person name="Zhang Y."/>
            <person name="Zimmer A.D."/>
            <person name="Quatrano R.S."/>
            <person name="Mayer K.F.X."/>
            <person name="Goodstein D."/>
            <person name="Casacuberta J.M."/>
            <person name="Vandepoele K."/>
            <person name="Reski R."/>
            <person name="Cuming A.C."/>
            <person name="Tuskan G.A."/>
            <person name="Maumus F."/>
            <person name="Salse J."/>
            <person name="Schmutz J."/>
            <person name="Rensing S.A."/>
        </authorList>
    </citation>
    <scope>NUCLEOTIDE SEQUENCE [LARGE SCALE GENOMIC DNA]</scope>
    <source>
        <strain evidence="9 10">cv. Gransden 2004</strain>
    </source>
</reference>
<dbReference type="SUPFAM" id="SSF103481">
    <property type="entry name" value="Multidrug resistance efflux transporter EmrE"/>
    <property type="match status" value="2"/>
</dbReference>
<dbReference type="EnsemblPlants" id="Pp3c5_11100V3.2">
    <property type="protein sequence ID" value="Pp3c5_11100V3.2"/>
    <property type="gene ID" value="Pp3c5_11100"/>
</dbReference>
<feature type="transmembrane region" description="Helical" evidence="6">
    <location>
        <begin position="20"/>
        <end position="39"/>
    </location>
</feature>
<feature type="transmembrane region" description="Helical" evidence="6">
    <location>
        <begin position="84"/>
        <end position="105"/>
    </location>
</feature>
<dbReference type="GeneID" id="112282572"/>
<dbReference type="KEGG" id="ppp:112282572"/>
<gene>
    <name evidence="9" type="primary">LOC112282572</name>
    <name evidence="8" type="ORF">PHYPA_007520</name>
</gene>
<evidence type="ECO:0000259" key="7">
    <source>
        <dbReference type="Pfam" id="PF00892"/>
    </source>
</evidence>
<dbReference type="InterPro" id="IPR037185">
    <property type="entry name" value="EmrE-like"/>
</dbReference>
<dbReference type="GO" id="GO:0005886">
    <property type="term" value="C:plasma membrane"/>
    <property type="evidence" value="ECO:0000318"/>
    <property type="project" value="GO_Central"/>
</dbReference>
<feature type="transmembrane region" description="Helical" evidence="6">
    <location>
        <begin position="147"/>
        <end position="165"/>
    </location>
</feature>
<sequence>MGRGNDVEAGTMSQGNTSLWKVHAALLVAQLLSGGYYVVTKVALVHGMNRIVLSLYRDVIALLILFPAALIIERYNPFKLSWRVVARLFLLGLIGIFGSQFLLFIGIERTTAEFSAALQTSVPVLTAGIAILLGVERLLLQRRDGRAKLAGITLCCAGAIFMTFYKGPPVLGWFNPNTLEAALEPDSIHVKLELYGSHWNWFEIDGWKLGAICLIGNCLCMAIFINLQASLLKQFPAPISVVAYSYFFGAIIMGSASYFLVHDSSAWILRWDIDLLAVLYNGIISSALYFALMTWALSKVGPVFVASYIPLQPISSALLALIFLKTIVYLGSVLGTLLIILGLLLVSWAREEAMRLAALSAIVERSNRLPKATAEALVPGLRAPLLQV</sequence>
<evidence type="ECO:0000313" key="10">
    <source>
        <dbReference type="Proteomes" id="UP000006727"/>
    </source>
</evidence>
<dbReference type="PANTHER" id="PTHR31218">
    <property type="entry name" value="WAT1-RELATED PROTEIN"/>
    <property type="match status" value="1"/>
</dbReference>
<protein>
    <recommendedName>
        <fullName evidence="6">WAT1-related protein</fullName>
    </recommendedName>
</protein>
<evidence type="ECO:0000256" key="4">
    <source>
        <dbReference type="ARBA" id="ARBA00022989"/>
    </source>
</evidence>
<feature type="transmembrane region" description="Helical" evidence="6">
    <location>
        <begin position="329"/>
        <end position="349"/>
    </location>
</feature>
<dbReference type="Gramene" id="Pp3c5_11100V3.1">
    <property type="protein sequence ID" value="Pp3c5_11100V3.1"/>
    <property type="gene ID" value="Pp3c5_11100"/>
</dbReference>
<feature type="transmembrane region" description="Helical" evidence="6">
    <location>
        <begin position="273"/>
        <end position="292"/>
    </location>
</feature>
<feature type="transmembrane region" description="Helical" evidence="6">
    <location>
        <begin position="209"/>
        <end position="229"/>
    </location>
</feature>
<dbReference type="OrthoDB" id="1896985at2759"/>
<dbReference type="InterPro" id="IPR000620">
    <property type="entry name" value="EamA_dom"/>
</dbReference>
<organism evidence="8">
    <name type="scientific">Physcomitrium patens</name>
    <name type="common">Spreading-leaved earth moss</name>
    <name type="synonym">Physcomitrella patens</name>
    <dbReference type="NCBI Taxonomy" id="3218"/>
    <lineage>
        <taxon>Eukaryota</taxon>
        <taxon>Viridiplantae</taxon>
        <taxon>Streptophyta</taxon>
        <taxon>Embryophyta</taxon>
        <taxon>Bryophyta</taxon>
        <taxon>Bryophytina</taxon>
        <taxon>Bryopsida</taxon>
        <taxon>Funariidae</taxon>
        <taxon>Funariales</taxon>
        <taxon>Funariaceae</taxon>
        <taxon>Physcomitrium</taxon>
    </lineage>
</organism>
<reference evidence="9" key="3">
    <citation type="submission" date="2020-12" db="UniProtKB">
        <authorList>
            <consortium name="EnsemblPlants"/>
        </authorList>
    </citation>
    <scope>IDENTIFICATION</scope>
</reference>
<accession>A0A2K1KJB0</accession>
<feature type="transmembrane region" description="Helical" evidence="6">
    <location>
        <begin position="117"/>
        <end position="135"/>
    </location>
</feature>
<feature type="transmembrane region" description="Helical" evidence="6">
    <location>
        <begin position="51"/>
        <end position="72"/>
    </location>
</feature>
<dbReference type="AlphaFoldDB" id="A0A2K1KJB0"/>
<dbReference type="GO" id="GO:0022857">
    <property type="term" value="F:transmembrane transporter activity"/>
    <property type="evidence" value="ECO:0007669"/>
    <property type="project" value="InterPro"/>
</dbReference>